<reference evidence="9 10" key="1">
    <citation type="submission" date="2024-10" db="EMBL/GenBank/DDBJ databases">
        <title>Updated reference genomes for cyclostephanoid diatoms.</title>
        <authorList>
            <person name="Roberts W.R."/>
            <person name="Alverson A.J."/>
        </authorList>
    </citation>
    <scope>NUCLEOTIDE SEQUENCE [LARGE SCALE GENOMIC DNA]</scope>
    <source>
        <strain evidence="9 10">AJA010-31</strain>
    </source>
</reference>
<dbReference type="InterPro" id="IPR018227">
    <property type="entry name" value="Amino_acid_transport_2"/>
</dbReference>
<dbReference type="Pfam" id="PF03222">
    <property type="entry name" value="Trp_Tyr_perm"/>
    <property type="match status" value="1"/>
</dbReference>
<feature type="transmembrane region" description="Helical" evidence="8">
    <location>
        <begin position="290"/>
        <end position="307"/>
    </location>
</feature>
<dbReference type="PANTHER" id="PTHR32195:SF26">
    <property type="entry name" value="TRYPTOPHAN OR TYROSINE TRANSPORTER PROTEIN"/>
    <property type="match status" value="1"/>
</dbReference>
<evidence type="ECO:0000256" key="8">
    <source>
        <dbReference type="SAM" id="Phobius"/>
    </source>
</evidence>
<feature type="transmembrane region" description="Helical" evidence="8">
    <location>
        <begin position="364"/>
        <end position="386"/>
    </location>
</feature>
<feature type="transmembrane region" description="Helical" evidence="8">
    <location>
        <begin position="212"/>
        <end position="234"/>
    </location>
</feature>
<dbReference type="Proteomes" id="UP001530400">
    <property type="component" value="Unassembled WGS sequence"/>
</dbReference>
<feature type="transmembrane region" description="Helical" evidence="8">
    <location>
        <begin position="246"/>
        <end position="270"/>
    </location>
</feature>
<evidence type="ECO:0000256" key="3">
    <source>
        <dbReference type="ARBA" id="ARBA00022475"/>
    </source>
</evidence>
<keyword evidence="7 8" id="KW-0472">Membrane</keyword>
<proteinExistence type="predicted"/>
<evidence type="ECO:0000256" key="4">
    <source>
        <dbReference type="ARBA" id="ARBA00022519"/>
    </source>
</evidence>
<evidence type="ECO:0008006" key="11">
    <source>
        <dbReference type="Google" id="ProtNLM"/>
    </source>
</evidence>
<comment type="caution">
    <text evidence="9">The sequence shown here is derived from an EMBL/GenBank/DDBJ whole genome shotgun (WGS) entry which is preliminary data.</text>
</comment>
<keyword evidence="10" id="KW-1185">Reference proteome</keyword>
<evidence type="ECO:0000256" key="6">
    <source>
        <dbReference type="ARBA" id="ARBA00022989"/>
    </source>
</evidence>
<feature type="transmembrane region" description="Helical" evidence="8">
    <location>
        <begin position="448"/>
        <end position="468"/>
    </location>
</feature>
<evidence type="ECO:0000256" key="7">
    <source>
        <dbReference type="ARBA" id="ARBA00023136"/>
    </source>
</evidence>
<protein>
    <recommendedName>
        <fullName evidence="11">Amino acid transporter transmembrane domain-containing protein</fullName>
    </recommendedName>
</protein>
<keyword evidence="6 8" id="KW-1133">Transmembrane helix</keyword>
<dbReference type="PANTHER" id="PTHR32195">
    <property type="entry name" value="OS07G0662800 PROTEIN"/>
    <property type="match status" value="1"/>
</dbReference>
<sequence length="517" mass="54047">MKTFLLITCSIASSSAFGRPRSRRSVHSTAQTRRQPTTALEMKPLPSSAENDALSLSSERRRTSLAAATLESMDEEPFSLPRLPSYNSETFGAVAQVISASLLVTGNTVGSSMFVLPQAVDSVGMAWGSALFVGIYLYNLISGLMLAEVAINLHETSDCEVPSSFKDFADCAMADSTSAGNAIGAASLLMNSCFLSYGMVQVGSFVSDTMDVGFLDPTAVAALYSLLLLVAFCTQKTCGIETIANMAVMVLFASFASLLLPSLAHVHPLFEAFAASSSAATTTTMPDGSLASALSATIPLIVSTMIYQNIVPSITKLLDFDRTKSTIAIALGSLLPMLMYVAWCFAVLGGGLDTSLENNGVGGAMFAAFTASSFVGSSIGCVLSLAEEYESILSSAKRRGDLDYEKVDSCAMTQCGFSVPAVVMSVLPPAAVALAASSGTDGAFTAPLHLSGAVIAPFLYGLLPIMLFRSMQSDAKSDVVSSDDFNLMDTIPQVLLGASTIGLLGNELVHDVGNWLS</sequence>
<comment type="subcellular location">
    <subcellularLocation>
        <location evidence="1">Cell inner membrane</location>
        <topology evidence="1">Multi-pass membrane protein</topology>
    </subcellularLocation>
</comment>
<dbReference type="EMBL" id="JALLPJ020000146">
    <property type="protein sequence ID" value="KAL3800989.1"/>
    <property type="molecule type" value="Genomic_DNA"/>
</dbReference>
<feature type="transmembrane region" description="Helical" evidence="8">
    <location>
        <begin position="182"/>
        <end position="200"/>
    </location>
</feature>
<dbReference type="AlphaFoldDB" id="A0ABD3QL97"/>
<keyword evidence="2" id="KW-0813">Transport</keyword>
<keyword evidence="5 8" id="KW-0812">Transmembrane</keyword>
<feature type="transmembrane region" description="Helical" evidence="8">
    <location>
        <begin position="407"/>
        <end position="428"/>
    </location>
</feature>
<evidence type="ECO:0000313" key="9">
    <source>
        <dbReference type="EMBL" id="KAL3800989.1"/>
    </source>
</evidence>
<keyword evidence="3" id="KW-1003">Cell membrane</keyword>
<feature type="transmembrane region" description="Helical" evidence="8">
    <location>
        <begin position="327"/>
        <end position="352"/>
    </location>
</feature>
<feature type="transmembrane region" description="Helical" evidence="8">
    <location>
        <begin position="125"/>
        <end position="147"/>
    </location>
</feature>
<evidence type="ECO:0000256" key="1">
    <source>
        <dbReference type="ARBA" id="ARBA00004429"/>
    </source>
</evidence>
<name>A0ABD3QL97_9STRA</name>
<organism evidence="9 10">
    <name type="scientific">Cyclotella atomus</name>
    <dbReference type="NCBI Taxonomy" id="382360"/>
    <lineage>
        <taxon>Eukaryota</taxon>
        <taxon>Sar</taxon>
        <taxon>Stramenopiles</taxon>
        <taxon>Ochrophyta</taxon>
        <taxon>Bacillariophyta</taxon>
        <taxon>Coscinodiscophyceae</taxon>
        <taxon>Thalassiosirophycidae</taxon>
        <taxon>Stephanodiscales</taxon>
        <taxon>Stephanodiscaceae</taxon>
        <taxon>Cyclotella</taxon>
    </lineage>
</organism>
<keyword evidence="4" id="KW-0997">Cell inner membrane</keyword>
<gene>
    <name evidence="9" type="ORF">ACHAWO_007098</name>
</gene>
<evidence type="ECO:0000256" key="2">
    <source>
        <dbReference type="ARBA" id="ARBA00022448"/>
    </source>
</evidence>
<dbReference type="GO" id="GO:0005886">
    <property type="term" value="C:plasma membrane"/>
    <property type="evidence" value="ECO:0007669"/>
    <property type="project" value="UniProtKB-SubCell"/>
</dbReference>
<accession>A0ABD3QL97</accession>
<evidence type="ECO:0000256" key="5">
    <source>
        <dbReference type="ARBA" id="ARBA00022692"/>
    </source>
</evidence>
<evidence type="ECO:0000313" key="10">
    <source>
        <dbReference type="Proteomes" id="UP001530400"/>
    </source>
</evidence>